<keyword evidence="9 13" id="KW-0418">Kinase</keyword>
<evidence type="ECO:0000313" key="15">
    <source>
        <dbReference type="EMBL" id="TCS43760.1"/>
    </source>
</evidence>
<evidence type="ECO:0000256" key="10">
    <source>
        <dbReference type="ARBA" id="ARBA00022840"/>
    </source>
</evidence>
<feature type="domain" description="ABC1 atypical kinase-like" evidence="14">
    <location>
        <begin position="90"/>
        <end position="338"/>
    </location>
</feature>
<dbReference type="Pfam" id="PF03109">
    <property type="entry name" value="ABC1"/>
    <property type="match status" value="1"/>
</dbReference>
<dbReference type="PANTHER" id="PTHR10566">
    <property type="entry name" value="CHAPERONE-ACTIVITY OF BC1 COMPLEX CABC1 -RELATED"/>
    <property type="match status" value="1"/>
</dbReference>
<dbReference type="InterPro" id="IPR004147">
    <property type="entry name" value="ABC1_dom"/>
</dbReference>
<evidence type="ECO:0000256" key="5">
    <source>
        <dbReference type="ARBA" id="ARBA00022679"/>
    </source>
</evidence>
<dbReference type="GO" id="GO:0005886">
    <property type="term" value="C:plasma membrane"/>
    <property type="evidence" value="ECO:0007669"/>
    <property type="project" value="UniProtKB-UniRule"/>
</dbReference>
<evidence type="ECO:0000256" key="4">
    <source>
        <dbReference type="ARBA" id="ARBA00022519"/>
    </source>
</evidence>
<evidence type="ECO:0000256" key="11">
    <source>
        <dbReference type="ARBA" id="ARBA00022989"/>
    </source>
</evidence>
<keyword evidence="12 13" id="KW-0472">Membrane</keyword>
<evidence type="ECO:0000256" key="1">
    <source>
        <dbReference type="ARBA" id="ARBA00005020"/>
    </source>
</evidence>
<dbReference type="InterPro" id="IPR045308">
    <property type="entry name" value="UbiB_bact"/>
</dbReference>
<feature type="binding site" evidence="13">
    <location>
        <position position="148"/>
    </location>
    <ligand>
        <name>ATP</name>
        <dbReference type="ChEBI" id="CHEBI:30616"/>
    </ligand>
</feature>
<keyword evidence="6 13" id="KW-0831">Ubiquinone biosynthesis</keyword>
<name>A0A4R3IB01_9GAMM</name>
<gene>
    <name evidence="13" type="primary">ubiB</name>
    <name evidence="15" type="ORF">BCF53_101103</name>
</gene>
<comment type="caution">
    <text evidence="15">The sequence shown here is derived from an EMBL/GenBank/DDBJ whole genome shotgun (WGS) entry which is preliminary data.</text>
</comment>
<reference evidence="15 16" key="1">
    <citation type="submission" date="2019-03" db="EMBL/GenBank/DDBJ databases">
        <title>Genomic Encyclopedia of Archaeal and Bacterial Type Strains, Phase II (KMG-II): from individual species to whole genera.</title>
        <authorList>
            <person name="Goeker M."/>
        </authorList>
    </citation>
    <scope>NUCLEOTIDE SEQUENCE [LARGE SCALE GENOMIC DNA]</scope>
    <source>
        <strain evidence="15 16">DSM 15388</strain>
    </source>
</reference>
<feature type="active site" description="Proton acceptor" evidence="13">
    <location>
        <position position="282"/>
    </location>
</feature>
<comment type="function">
    <text evidence="13">Is probably a protein kinase regulator of UbiI activity which is involved in aerobic coenzyme Q (ubiquinone) biosynthesis.</text>
</comment>
<evidence type="ECO:0000256" key="2">
    <source>
        <dbReference type="ARBA" id="ARBA00009670"/>
    </source>
</evidence>
<dbReference type="GO" id="GO:0010795">
    <property type="term" value="P:regulation of ubiquinone biosynthetic process"/>
    <property type="evidence" value="ECO:0007669"/>
    <property type="project" value="UniProtKB-UniRule"/>
</dbReference>
<dbReference type="NCBIfam" id="TIGR01982">
    <property type="entry name" value="UbiB"/>
    <property type="match status" value="1"/>
</dbReference>
<dbReference type="GO" id="GO:0004672">
    <property type="term" value="F:protein kinase activity"/>
    <property type="evidence" value="ECO:0007669"/>
    <property type="project" value="UniProtKB-UniRule"/>
</dbReference>
<evidence type="ECO:0000259" key="14">
    <source>
        <dbReference type="Pfam" id="PF03109"/>
    </source>
</evidence>
<sequence>MSLTRSVKIFWVLGRYRLDTLINSAALPWYARLLLAVLPTRWLFKVTENEGRRVRLALEHLGPVFIKFGQILSTRRDLLPDEMAEELAFLQDRVAPFASETARQIIESQLAKPIAELFAEFDMTPLASASIAQVHAARLHTGEEVVVKVIRPGIEKTIAKDIALMKLMARLLNKFPDGRRVRPVEVVEDYEKTIFDELDLLREGANAATLRRNTIAEGKLYVPVVYWEFTRKSVLVLERIYGTPVSDLDALNAAGIDFKVLGERGVEIFFSQVFKDSFFHADMHPGNVFVDVSNPASPTYIGIDCGIVGSLSPEDQSYLAQNLLAFFNRDYYRVAELHVESGWVPPETRINEFEAAIRSVCEPIFEKPISEISFGMLLIRLFQTARRFDMTVQPQLVLLQKTLLNIEGLGRQLYPELDLWKTAKPFLENWVKVQVGPKRFLDSLKAHGPTWLAKAPQMPDLVHDALTQMRAGSVADKSIQLELRRLNEQHALSAKRQRRRGLALVLAVVALASPLAAASLETGQWLVLAVAAVVFLWP</sequence>
<keyword evidence="7 13" id="KW-0812">Transmembrane</keyword>
<accession>A0A4R3IB01</accession>
<keyword evidence="11 13" id="KW-1133">Transmembrane helix</keyword>
<keyword evidence="10 13" id="KW-0067">ATP-binding</keyword>
<evidence type="ECO:0000256" key="12">
    <source>
        <dbReference type="ARBA" id="ARBA00023136"/>
    </source>
</evidence>
<dbReference type="OrthoDB" id="9795390at2"/>
<dbReference type="HAMAP" id="MF_00414">
    <property type="entry name" value="UbiB"/>
    <property type="match status" value="1"/>
</dbReference>
<feature type="binding site" evidence="13">
    <location>
        <begin position="126"/>
        <end position="134"/>
    </location>
    <ligand>
        <name>ATP</name>
        <dbReference type="ChEBI" id="CHEBI:30616"/>
    </ligand>
</feature>
<dbReference type="GO" id="GO:0006744">
    <property type="term" value="P:ubiquinone biosynthetic process"/>
    <property type="evidence" value="ECO:0007669"/>
    <property type="project" value="UniProtKB-UniPathway"/>
</dbReference>
<evidence type="ECO:0000256" key="13">
    <source>
        <dbReference type="HAMAP-Rule" id="MF_00414"/>
    </source>
</evidence>
<dbReference type="AlphaFoldDB" id="A0A4R3IB01"/>
<dbReference type="UniPathway" id="UPA00232"/>
<evidence type="ECO:0000256" key="9">
    <source>
        <dbReference type="ARBA" id="ARBA00022777"/>
    </source>
</evidence>
<keyword evidence="8 13" id="KW-0547">Nucleotide-binding</keyword>
<evidence type="ECO:0000256" key="7">
    <source>
        <dbReference type="ARBA" id="ARBA00022692"/>
    </source>
</evidence>
<proteinExistence type="inferred from homology"/>
<dbReference type="InterPro" id="IPR050154">
    <property type="entry name" value="UbiB_kinase"/>
</dbReference>
<dbReference type="PANTHER" id="PTHR10566:SF113">
    <property type="entry name" value="PROTEIN ACTIVITY OF BC1 COMPLEX KINASE 7, CHLOROPLASTIC"/>
    <property type="match status" value="1"/>
</dbReference>
<dbReference type="EC" id="2.7.-.-" evidence="13"/>
<dbReference type="InterPro" id="IPR011009">
    <property type="entry name" value="Kinase-like_dom_sf"/>
</dbReference>
<evidence type="ECO:0000256" key="6">
    <source>
        <dbReference type="ARBA" id="ARBA00022688"/>
    </source>
</evidence>
<keyword evidence="4" id="KW-0997">Cell inner membrane</keyword>
<dbReference type="GO" id="GO:0005524">
    <property type="term" value="F:ATP binding"/>
    <property type="evidence" value="ECO:0007669"/>
    <property type="project" value="UniProtKB-KW"/>
</dbReference>
<dbReference type="EMBL" id="SLZR01000001">
    <property type="protein sequence ID" value="TCS43760.1"/>
    <property type="molecule type" value="Genomic_DNA"/>
</dbReference>
<evidence type="ECO:0000256" key="8">
    <source>
        <dbReference type="ARBA" id="ARBA00022741"/>
    </source>
</evidence>
<dbReference type="CDD" id="cd13972">
    <property type="entry name" value="UbiB"/>
    <property type="match status" value="1"/>
</dbReference>
<organism evidence="15 16">
    <name type="scientific">Reinekea marinisedimentorum</name>
    <dbReference type="NCBI Taxonomy" id="230495"/>
    <lineage>
        <taxon>Bacteria</taxon>
        <taxon>Pseudomonadati</taxon>
        <taxon>Pseudomonadota</taxon>
        <taxon>Gammaproteobacteria</taxon>
        <taxon>Oceanospirillales</taxon>
        <taxon>Saccharospirillaceae</taxon>
        <taxon>Reinekea</taxon>
    </lineage>
</organism>
<keyword evidence="3 13" id="KW-1003">Cell membrane</keyword>
<comment type="pathway">
    <text evidence="1 13">Cofactor biosynthesis; ubiquinone biosynthesis [regulation].</text>
</comment>
<dbReference type="InterPro" id="IPR010232">
    <property type="entry name" value="UbiB"/>
</dbReference>
<dbReference type="NCBIfam" id="NF003404">
    <property type="entry name" value="PRK04750.1"/>
    <property type="match status" value="1"/>
</dbReference>
<keyword evidence="5 13" id="KW-0808">Transferase</keyword>
<keyword evidence="16" id="KW-1185">Reference proteome</keyword>
<comment type="similarity">
    <text evidence="2">Belongs to the protein kinase superfamily. ADCK protein kinase family.</text>
</comment>
<evidence type="ECO:0000256" key="3">
    <source>
        <dbReference type="ARBA" id="ARBA00022475"/>
    </source>
</evidence>
<keyword evidence="15" id="KW-0830">Ubiquinone</keyword>
<dbReference type="Proteomes" id="UP000295793">
    <property type="component" value="Unassembled WGS sequence"/>
</dbReference>
<protein>
    <recommendedName>
        <fullName evidence="13">Probable protein kinase UbiB</fullName>
        <ecNumber evidence="13">2.7.-.-</ecNumber>
    </recommendedName>
    <alternativeName>
        <fullName evidence="13">Ubiquinone biosynthesis protein UbiB</fullName>
    </alternativeName>
</protein>
<dbReference type="RefSeq" id="WP_132698778.1">
    <property type="nucleotide sequence ID" value="NZ_SLZR01000001.1"/>
</dbReference>
<evidence type="ECO:0000313" key="16">
    <source>
        <dbReference type="Proteomes" id="UP000295793"/>
    </source>
</evidence>
<comment type="similarity">
    <text evidence="13">Belongs to the ABC1 family. UbiB subfamily.</text>
</comment>
<dbReference type="SUPFAM" id="SSF56112">
    <property type="entry name" value="Protein kinase-like (PK-like)"/>
    <property type="match status" value="1"/>
</dbReference>